<sequence length="132" mass="14029">MQLDRPAAPSRKLIGLTPLIDVVFILLLFFMLTSSFIQWQSLDLMVSTGEGSEVSGEPPLMLGMAPDGRPILPDEPLVFLDDRQLSDLLAGGDRSVILTPNPASSIQQVVWLLDQVGALGAASVSVNTGAAE</sequence>
<evidence type="ECO:0000256" key="7">
    <source>
        <dbReference type="RuleBase" id="RU003879"/>
    </source>
</evidence>
<evidence type="ECO:0000256" key="1">
    <source>
        <dbReference type="ARBA" id="ARBA00004162"/>
    </source>
</evidence>
<gene>
    <name evidence="9" type="ORF">BEE62_16060</name>
</gene>
<dbReference type="EMBL" id="MPKY01000003">
    <property type="protein sequence ID" value="OJS98540.1"/>
    <property type="molecule type" value="Genomic_DNA"/>
</dbReference>
<keyword evidence="10" id="KW-1185">Reference proteome</keyword>
<keyword evidence="4 7" id="KW-0812">Transmembrane</keyword>
<feature type="transmembrane region" description="Helical" evidence="8">
    <location>
        <begin position="12"/>
        <end position="32"/>
    </location>
</feature>
<accession>A0A1M2UTB3</accession>
<dbReference type="GO" id="GO:0022857">
    <property type="term" value="F:transmembrane transporter activity"/>
    <property type="evidence" value="ECO:0007669"/>
    <property type="project" value="InterPro"/>
</dbReference>
<organism evidence="9 10">
    <name type="scientific">Marinobacter nauticus</name>
    <name type="common">Marinobacter hydrocarbonoclasticus</name>
    <name type="synonym">Marinobacter aquaeolei</name>
    <dbReference type="NCBI Taxonomy" id="2743"/>
    <lineage>
        <taxon>Bacteria</taxon>
        <taxon>Pseudomonadati</taxon>
        <taxon>Pseudomonadota</taxon>
        <taxon>Gammaproteobacteria</taxon>
        <taxon>Pseudomonadales</taxon>
        <taxon>Marinobacteraceae</taxon>
        <taxon>Marinobacter</taxon>
    </lineage>
</organism>
<evidence type="ECO:0000256" key="3">
    <source>
        <dbReference type="ARBA" id="ARBA00022475"/>
    </source>
</evidence>
<protein>
    <recommendedName>
        <fullName evidence="11">Biopolymer transporter ExbD</fullName>
    </recommendedName>
</protein>
<reference evidence="9" key="1">
    <citation type="submission" date="2016-11" db="EMBL/GenBank/DDBJ databases">
        <title>Draft Genome Sequence of Marinobacter hydrocarbonoclasticus strain STW2, a polyaromatic aromatic hydrocarbon degrading and denitrifying bacterium from rhizosphere of Seagrass Enhalus acodoides.</title>
        <authorList>
            <person name="Ling J."/>
            <person name="Dong J."/>
        </authorList>
    </citation>
    <scope>NUCLEOTIDE SEQUENCE [LARGE SCALE GENOMIC DNA]</scope>
    <source>
        <strain evidence="9">STW2</strain>
    </source>
</reference>
<evidence type="ECO:0000256" key="6">
    <source>
        <dbReference type="ARBA" id="ARBA00023136"/>
    </source>
</evidence>
<dbReference type="Proteomes" id="UP000183986">
    <property type="component" value="Unassembled WGS sequence"/>
</dbReference>
<evidence type="ECO:0000256" key="4">
    <source>
        <dbReference type="ARBA" id="ARBA00022692"/>
    </source>
</evidence>
<proteinExistence type="inferred from homology"/>
<dbReference type="AlphaFoldDB" id="A0A1M2UTB3"/>
<dbReference type="GO" id="GO:0015031">
    <property type="term" value="P:protein transport"/>
    <property type="evidence" value="ECO:0007669"/>
    <property type="project" value="UniProtKB-KW"/>
</dbReference>
<dbReference type="PANTHER" id="PTHR30558:SF3">
    <property type="entry name" value="BIOPOLYMER TRANSPORT PROTEIN EXBD-RELATED"/>
    <property type="match status" value="1"/>
</dbReference>
<dbReference type="InterPro" id="IPR003400">
    <property type="entry name" value="ExbD"/>
</dbReference>
<evidence type="ECO:0008006" key="11">
    <source>
        <dbReference type="Google" id="ProtNLM"/>
    </source>
</evidence>
<keyword evidence="5 8" id="KW-1133">Transmembrane helix</keyword>
<comment type="similarity">
    <text evidence="2 7">Belongs to the ExbD/TolR family.</text>
</comment>
<dbReference type="GO" id="GO:0005886">
    <property type="term" value="C:plasma membrane"/>
    <property type="evidence" value="ECO:0007669"/>
    <property type="project" value="UniProtKB-SubCell"/>
</dbReference>
<comment type="subcellular location">
    <subcellularLocation>
        <location evidence="1">Cell membrane</location>
        <topology evidence="1">Single-pass membrane protein</topology>
    </subcellularLocation>
    <subcellularLocation>
        <location evidence="7">Cell membrane</location>
        <topology evidence="7">Single-pass type II membrane protein</topology>
    </subcellularLocation>
</comment>
<comment type="caution">
    <text evidence="9">The sequence shown here is derived from an EMBL/GenBank/DDBJ whole genome shotgun (WGS) entry which is preliminary data.</text>
</comment>
<dbReference type="PANTHER" id="PTHR30558">
    <property type="entry name" value="EXBD MEMBRANE COMPONENT OF PMF-DRIVEN MACROMOLECULE IMPORT SYSTEM"/>
    <property type="match status" value="1"/>
</dbReference>
<evidence type="ECO:0000256" key="8">
    <source>
        <dbReference type="SAM" id="Phobius"/>
    </source>
</evidence>
<keyword evidence="7" id="KW-0813">Transport</keyword>
<evidence type="ECO:0000313" key="10">
    <source>
        <dbReference type="Proteomes" id="UP000183986"/>
    </source>
</evidence>
<keyword evidence="3" id="KW-1003">Cell membrane</keyword>
<evidence type="ECO:0000256" key="5">
    <source>
        <dbReference type="ARBA" id="ARBA00022989"/>
    </source>
</evidence>
<keyword evidence="6 8" id="KW-0472">Membrane</keyword>
<dbReference type="RefSeq" id="WP_058090025.1">
    <property type="nucleotide sequence ID" value="NZ_MPKY01000003.1"/>
</dbReference>
<dbReference type="Pfam" id="PF02472">
    <property type="entry name" value="ExbD"/>
    <property type="match status" value="1"/>
</dbReference>
<keyword evidence="7" id="KW-0653">Protein transport</keyword>
<evidence type="ECO:0000313" key="9">
    <source>
        <dbReference type="EMBL" id="OJS98540.1"/>
    </source>
</evidence>
<evidence type="ECO:0000256" key="2">
    <source>
        <dbReference type="ARBA" id="ARBA00005811"/>
    </source>
</evidence>
<name>A0A1M2UTB3_MARNT</name>